<sequence>MRPTLMDDHTNFEISRKPLAPIVDQTPKLPAPYALHLDPTNETQADFLPHYETTLALYTEDLVHRDDDEDHSVTAILPVTHLSMTPMLSTLSVILRNPGRITDIVLLCPASIQATVRHALRHLLYASDVLIYVDIDLSVWQPEVDAESAMMGIARQLSARAFLFLDSDGLTDLKSRNIGFLTSPPIFTLPLGPRASDVSGNDFVCFASRTHATAGFLAPPFVLPAELIPLHNPEIDPKLGFWGSLGKKLSNNTGTAGVVYGTVQAGSYICSSEHKHTTFSSSNDITPYPDQQPFIDGPYLHGDDLGTFMFVFPSVKDLRMLYPVICRLQEEGHHTFSIVSPEEKETFVPVDVESEAFSHLEDCDIDITIVPDADTLDDMATSLWDWIVSLPLPPDIVVLPDQRHVTLDALEIMRGRHRDFDAPLIRIPRADLPYCDWMGSLSLEEWLNWHVPQVDITIITDSRPASLSRLLNSLSSAHMFGDKVDVRVNMEQTVDPETRRVVQGWQWNHGSISTNRRVIHGGLLPAVVESWYPRSNDSYGLILEDDVEVAPLFYAWVKMSVLKYRRSADRSAKLFGISLYQQKNLELRPEGGRHRFSPRTTFSSVPGVRAHTPYLSQIPCSWGAVYFPEHWREFHDYLSVRLSGDLPSLGIDTIVAPGVRSNKWTRSWKKYFIEMAYLRGYVMLYPNFRDYVSLSTNHLEVGSHVKDQPPEVYAQKRRLFLHPLMKLPSVVPDIPTSTGLLDLPDHEMPSWDALPVLDLLGLLTDQQTLVKRGKQRSEQLFGCASDGDGCFDVRAWLCLLEVDVS</sequence>
<gene>
    <name evidence="1" type="ORF">EUX98_g2162</name>
</gene>
<evidence type="ECO:0000313" key="2">
    <source>
        <dbReference type="Proteomes" id="UP000308730"/>
    </source>
</evidence>
<dbReference type="Gene3D" id="3.90.550.10">
    <property type="entry name" value="Spore Coat Polysaccharide Biosynthesis Protein SpsA, Chain A"/>
    <property type="match status" value="1"/>
</dbReference>
<name>A0A4S4N166_9APHY</name>
<dbReference type="Proteomes" id="UP000308730">
    <property type="component" value="Unassembled WGS sequence"/>
</dbReference>
<protein>
    <submittedName>
        <fullName evidence="1">Uncharacterized protein</fullName>
    </submittedName>
</protein>
<dbReference type="EMBL" id="SGPM01000031">
    <property type="protein sequence ID" value="THH32025.1"/>
    <property type="molecule type" value="Genomic_DNA"/>
</dbReference>
<dbReference type="PANTHER" id="PTHR33604">
    <property type="entry name" value="OSJNBA0004B13.7 PROTEIN"/>
    <property type="match status" value="1"/>
</dbReference>
<comment type="caution">
    <text evidence="1">The sequence shown here is derived from an EMBL/GenBank/DDBJ whole genome shotgun (WGS) entry which is preliminary data.</text>
</comment>
<accession>A0A4S4N166</accession>
<dbReference type="PANTHER" id="PTHR33604:SF3">
    <property type="entry name" value="OSJNBA0004B13.7 PROTEIN"/>
    <property type="match status" value="1"/>
</dbReference>
<dbReference type="InterPro" id="IPR029044">
    <property type="entry name" value="Nucleotide-diphossugar_trans"/>
</dbReference>
<keyword evidence="2" id="KW-1185">Reference proteome</keyword>
<evidence type="ECO:0000313" key="1">
    <source>
        <dbReference type="EMBL" id="THH32025.1"/>
    </source>
</evidence>
<reference evidence="1 2" key="1">
    <citation type="submission" date="2019-02" db="EMBL/GenBank/DDBJ databases">
        <title>Genome sequencing of the rare red list fungi Antrodiella citrinella (Flaviporus citrinellus).</title>
        <authorList>
            <person name="Buettner E."/>
            <person name="Kellner H."/>
        </authorList>
    </citation>
    <scope>NUCLEOTIDE SEQUENCE [LARGE SCALE GENOMIC DNA]</scope>
    <source>
        <strain evidence="1 2">DSM 108506</strain>
    </source>
</reference>
<organism evidence="1 2">
    <name type="scientific">Antrodiella citrinella</name>
    <dbReference type="NCBI Taxonomy" id="2447956"/>
    <lineage>
        <taxon>Eukaryota</taxon>
        <taxon>Fungi</taxon>
        <taxon>Dikarya</taxon>
        <taxon>Basidiomycota</taxon>
        <taxon>Agaricomycotina</taxon>
        <taxon>Agaricomycetes</taxon>
        <taxon>Polyporales</taxon>
        <taxon>Steccherinaceae</taxon>
        <taxon>Antrodiella</taxon>
    </lineage>
</organism>
<dbReference type="OrthoDB" id="2020070at2759"/>
<proteinExistence type="predicted"/>
<dbReference type="AlphaFoldDB" id="A0A4S4N166"/>